<evidence type="ECO:0000259" key="5">
    <source>
        <dbReference type="PROSITE" id="PS50109"/>
    </source>
</evidence>
<dbReference type="SUPFAM" id="SSF55781">
    <property type="entry name" value="GAF domain-like"/>
    <property type="match status" value="1"/>
</dbReference>
<dbReference type="InterPro" id="IPR005467">
    <property type="entry name" value="His_kinase_dom"/>
</dbReference>
<dbReference type="InterPro" id="IPR029016">
    <property type="entry name" value="GAF-like_dom_sf"/>
</dbReference>
<dbReference type="SMART" id="SM00387">
    <property type="entry name" value="HATPase_c"/>
    <property type="match status" value="1"/>
</dbReference>
<dbReference type="CDD" id="cd00075">
    <property type="entry name" value="HATPase"/>
    <property type="match status" value="1"/>
</dbReference>
<dbReference type="PROSITE" id="PS50112">
    <property type="entry name" value="PAS"/>
    <property type="match status" value="1"/>
</dbReference>
<evidence type="ECO:0000256" key="2">
    <source>
        <dbReference type="ARBA" id="ARBA00022679"/>
    </source>
</evidence>
<feature type="domain" description="PAS" evidence="7">
    <location>
        <begin position="315"/>
        <end position="363"/>
    </location>
</feature>
<dbReference type="Pfam" id="PF02518">
    <property type="entry name" value="HATPase_c"/>
    <property type="match status" value="1"/>
</dbReference>
<dbReference type="Proteomes" id="UP000002408">
    <property type="component" value="Chromosome"/>
</dbReference>
<gene>
    <name evidence="8" type="ordered locus">Mboo_1482</name>
</gene>
<dbReference type="Pfam" id="PF13185">
    <property type="entry name" value="GAF_2"/>
    <property type="match status" value="1"/>
</dbReference>
<dbReference type="RefSeq" id="WP_012107039.1">
    <property type="nucleotide sequence ID" value="NC_009712.1"/>
</dbReference>
<evidence type="ECO:0000259" key="6">
    <source>
        <dbReference type="PROSITE" id="PS50110"/>
    </source>
</evidence>
<dbReference type="GeneID" id="25393927"/>
<dbReference type="SMART" id="SM00091">
    <property type="entry name" value="PAS"/>
    <property type="match status" value="1"/>
</dbReference>
<dbReference type="CDD" id="cd00156">
    <property type="entry name" value="REC"/>
    <property type="match status" value="1"/>
</dbReference>
<dbReference type="OrthoDB" id="8127at2157"/>
<dbReference type="InterPro" id="IPR003594">
    <property type="entry name" value="HATPase_dom"/>
</dbReference>
<dbReference type="PROSITE" id="PS50109">
    <property type="entry name" value="HIS_KIN"/>
    <property type="match status" value="1"/>
</dbReference>
<dbReference type="PRINTS" id="PR00344">
    <property type="entry name" value="BCTRLSENSOR"/>
</dbReference>
<dbReference type="KEGG" id="mbn:Mboo_1482"/>
<dbReference type="eggNOG" id="arCOG02276">
    <property type="taxonomic scope" value="Archaea"/>
</dbReference>
<keyword evidence="1 4" id="KW-0597">Phosphoprotein</keyword>
<keyword evidence="3 8" id="KW-0418">Kinase</keyword>
<dbReference type="PROSITE" id="PS50110">
    <property type="entry name" value="RESPONSE_REGULATORY"/>
    <property type="match status" value="1"/>
</dbReference>
<proteinExistence type="predicted"/>
<feature type="domain" description="Response regulatory" evidence="6">
    <location>
        <begin position="3"/>
        <end position="118"/>
    </location>
</feature>
<dbReference type="SUPFAM" id="SSF52172">
    <property type="entry name" value="CheY-like"/>
    <property type="match status" value="1"/>
</dbReference>
<dbReference type="Pfam" id="PF00072">
    <property type="entry name" value="Response_reg"/>
    <property type="match status" value="1"/>
</dbReference>
<dbReference type="eggNOG" id="arCOG06192">
    <property type="taxonomic scope" value="Archaea"/>
</dbReference>
<evidence type="ECO:0000313" key="8">
    <source>
        <dbReference type="EMBL" id="ABS56000.1"/>
    </source>
</evidence>
<dbReference type="InterPro" id="IPR035965">
    <property type="entry name" value="PAS-like_dom_sf"/>
</dbReference>
<dbReference type="Gene3D" id="3.40.50.2300">
    <property type="match status" value="1"/>
</dbReference>
<feature type="modified residue" description="4-aspartylphosphate" evidence="4">
    <location>
        <position position="53"/>
    </location>
</feature>
<dbReference type="InterPro" id="IPR011006">
    <property type="entry name" value="CheY-like_superfamily"/>
</dbReference>
<name>A7I8D9_METB6</name>
<dbReference type="InterPro" id="IPR000014">
    <property type="entry name" value="PAS"/>
</dbReference>
<organism evidence="8 9">
    <name type="scientific">Methanoregula boonei (strain DSM 21154 / JCM 14090 / 6A8)</name>
    <dbReference type="NCBI Taxonomy" id="456442"/>
    <lineage>
        <taxon>Archaea</taxon>
        <taxon>Methanobacteriati</taxon>
        <taxon>Methanobacteriota</taxon>
        <taxon>Stenosarchaea group</taxon>
        <taxon>Methanomicrobia</taxon>
        <taxon>Methanomicrobiales</taxon>
        <taxon>Methanoregulaceae</taxon>
        <taxon>Methanoregula</taxon>
    </lineage>
</organism>
<dbReference type="GO" id="GO:0000155">
    <property type="term" value="F:phosphorelay sensor kinase activity"/>
    <property type="evidence" value="ECO:0007669"/>
    <property type="project" value="TreeGrafter"/>
</dbReference>
<dbReference type="HOGENOM" id="CLU_000445_114_58_2"/>
<dbReference type="AlphaFoldDB" id="A7I8D9"/>
<dbReference type="InterPro" id="IPR036890">
    <property type="entry name" value="HATPase_C_sf"/>
</dbReference>
<reference evidence="9" key="1">
    <citation type="journal article" date="2015" name="Microbiology">
        <title>Genome of Methanoregula boonei 6A8 reveals adaptations to oligotrophic peatland environments.</title>
        <authorList>
            <person name="Braeuer S."/>
            <person name="Cadillo-Quiroz H."/>
            <person name="Kyrpides N."/>
            <person name="Woyke T."/>
            <person name="Goodwin L."/>
            <person name="Detter C."/>
            <person name="Podell S."/>
            <person name="Yavitt J.B."/>
            <person name="Zinder S.H."/>
        </authorList>
    </citation>
    <scope>NUCLEOTIDE SEQUENCE [LARGE SCALE GENOMIC DNA]</scope>
    <source>
        <strain evidence="9">DSM 21154 / JCM 14090 / 6A8</strain>
    </source>
</reference>
<dbReference type="NCBIfam" id="TIGR00229">
    <property type="entry name" value="sensory_box"/>
    <property type="match status" value="1"/>
</dbReference>
<dbReference type="SUPFAM" id="SSF55785">
    <property type="entry name" value="PYP-like sensor domain (PAS domain)"/>
    <property type="match status" value="1"/>
</dbReference>
<evidence type="ECO:0000313" key="9">
    <source>
        <dbReference type="Proteomes" id="UP000002408"/>
    </source>
</evidence>
<dbReference type="InterPro" id="IPR001789">
    <property type="entry name" value="Sig_transdc_resp-reg_receiver"/>
</dbReference>
<dbReference type="Gene3D" id="3.30.450.40">
    <property type="match status" value="1"/>
</dbReference>
<evidence type="ECO:0000256" key="4">
    <source>
        <dbReference type="PROSITE-ProRule" id="PRU00169"/>
    </source>
</evidence>
<dbReference type="PANTHER" id="PTHR43547">
    <property type="entry name" value="TWO-COMPONENT HISTIDINE KINASE"/>
    <property type="match status" value="1"/>
</dbReference>
<evidence type="ECO:0000256" key="1">
    <source>
        <dbReference type="ARBA" id="ARBA00022553"/>
    </source>
</evidence>
<accession>A7I8D9</accession>
<feature type="domain" description="Histidine kinase" evidence="5">
    <location>
        <begin position="548"/>
        <end position="646"/>
    </location>
</feature>
<evidence type="ECO:0000256" key="3">
    <source>
        <dbReference type="ARBA" id="ARBA00022777"/>
    </source>
</evidence>
<dbReference type="InterPro" id="IPR003018">
    <property type="entry name" value="GAF"/>
</dbReference>
<dbReference type="SUPFAM" id="SSF55874">
    <property type="entry name" value="ATPase domain of HSP90 chaperone/DNA topoisomerase II/histidine kinase"/>
    <property type="match status" value="1"/>
</dbReference>
<dbReference type="InterPro" id="IPR004358">
    <property type="entry name" value="Sig_transdc_His_kin-like_C"/>
</dbReference>
<dbReference type="EMBL" id="CP000780">
    <property type="protein sequence ID" value="ABS56000.1"/>
    <property type="molecule type" value="Genomic_DNA"/>
</dbReference>
<dbReference type="eggNOG" id="arCOG02385">
    <property type="taxonomic scope" value="Archaea"/>
</dbReference>
<dbReference type="PANTHER" id="PTHR43547:SF2">
    <property type="entry name" value="HYBRID SIGNAL TRANSDUCTION HISTIDINE KINASE C"/>
    <property type="match status" value="1"/>
</dbReference>
<evidence type="ECO:0000259" key="7">
    <source>
        <dbReference type="PROSITE" id="PS50112"/>
    </source>
</evidence>
<dbReference type="Gene3D" id="3.30.565.10">
    <property type="entry name" value="Histidine kinase-like ATPase, C-terminal domain"/>
    <property type="match status" value="1"/>
</dbReference>
<dbReference type="CDD" id="cd00130">
    <property type="entry name" value="PAS"/>
    <property type="match status" value="1"/>
</dbReference>
<dbReference type="Pfam" id="PF13188">
    <property type="entry name" value="PAS_8"/>
    <property type="match status" value="1"/>
</dbReference>
<dbReference type="STRING" id="456442.Mboo_1482"/>
<keyword evidence="2" id="KW-0808">Transferase</keyword>
<dbReference type="SMART" id="SM00448">
    <property type="entry name" value="REC"/>
    <property type="match status" value="1"/>
</dbReference>
<keyword evidence="9" id="KW-1185">Reference proteome</keyword>
<protein>
    <submittedName>
        <fullName evidence="8">Multi-sensor signal transduction histidine kinase</fullName>
    </submittedName>
</protein>
<sequence length="656" mass="72675">MISVLYVDDDSDLLDTGKSYLEQTQEFAVVTASSGSAALELIRSNGIQAIVSDYQMPDMDGIALLQQIRAMNNNIPFIMFTGKGREEIAVKSFENGADFYLQKGGDPESLFAELMHKIKVAVEHRQADAQVTAVNRLYAVLSATNKAILHFHDKSKLLDEICRIVVADGGITMAWAGFVNEEKHLIKNVGTSGRIDGVPDAIALSTDDAPAGKNPTETAFHTGTVYVCNDIKSDPAIAPWQKEALGRGYRSLAAFPFALNTRNAGVITYYASKPGFFNDRIIRLLEDQSGDISFALETLDHEEQRTAAKHELEESELRYRRLFEAAQDAILILDGETGEIIDANKFILDMMGYPLEYFVGKNLWELGFLKNKSFAIETFTKLKTEGYIRYEDLPMETRQGKAISVEFVSNVYLVGDKRIIQCNIRNVTERKRAEDALALASRKLSLMSTITRHDIMNQLMVLSGSLDLAQKSAKEPQRTVHMNRAKKAANTIQRQIEFTKEYEDLGSKAPAWQSLSGVVHSAESQLAPNPIILEISDDSLEIYADTLLEKVFYNLFDNTRKYGGAVTRISISHHPAVSGLIITIADNGIGISVEDKQRLFERGFGKNTGLGLFLSQEILSITGISISETGTPGKGAQFEILVPEEAFRFKKEPAPS</sequence>
<dbReference type="Gene3D" id="3.30.450.20">
    <property type="entry name" value="PAS domain"/>
    <property type="match status" value="1"/>
</dbReference>